<keyword evidence="3" id="KW-1185">Reference proteome</keyword>
<gene>
    <name evidence="2" type="ORF">MHYMCMPASI_01062</name>
</gene>
<organism evidence="2 3">
    <name type="scientific">Hyalomma marginatum</name>
    <dbReference type="NCBI Taxonomy" id="34627"/>
    <lineage>
        <taxon>Eukaryota</taxon>
        <taxon>Metazoa</taxon>
        <taxon>Ecdysozoa</taxon>
        <taxon>Arthropoda</taxon>
        <taxon>Chelicerata</taxon>
        <taxon>Arachnida</taxon>
        <taxon>Acari</taxon>
        <taxon>Parasitiformes</taxon>
        <taxon>Ixodida</taxon>
        <taxon>Ixodoidea</taxon>
        <taxon>Ixodidae</taxon>
        <taxon>Hyalomminae</taxon>
        <taxon>Hyalomma</taxon>
    </lineage>
</organism>
<evidence type="ECO:0000259" key="1">
    <source>
        <dbReference type="PROSITE" id="PS50943"/>
    </source>
</evidence>
<evidence type="ECO:0000313" key="3">
    <source>
        <dbReference type="Proteomes" id="UP000837675"/>
    </source>
</evidence>
<comment type="caution">
    <text evidence="2">The sequence shown here is derived from an EMBL/GenBank/DDBJ whole genome shotgun (WGS) entry which is preliminary data.</text>
</comment>
<accession>A0A8S4BX68</accession>
<sequence length="168" mass="19546">MGRLKFIMSEKEKDSGARFIDLNVESKLRDKKIEKDTGAHYVDLHVGAKLREKRREKGVSQDELAKAVDLTFQQVQKYEKGLNRISCSKLHDFAKYLKTDIRYFFQGLDDVFYPFAENTSYSLGEVDFDFNKGDINAEIVELVKAFKSIKDPKIRYNILNLVKSLAWH</sequence>
<dbReference type="PROSITE" id="PS50943">
    <property type="entry name" value="HTH_CROC1"/>
    <property type="match status" value="1"/>
</dbReference>
<dbReference type="InterPro" id="IPR001387">
    <property type="entry name" value="Cro/C1-type_HTH"/>
</dbReference>
<dbReference type="Gene3D" id="1.10.260.40">
    <property type="entry name" value="lambda repressor-like DNA-binding domains"/>
    <property type="match status" value="1"/>
</dbReference>
<protein>
    <submittedName>
        <fullName evidence="2">Helix-turn-helix transcriptional regulator</fullName>
    </submittedName>
</protein>
<dbReference type="InterPro" id="IPR010982">
    <property type="entry name" value="Lambda_DNA-bd_dom_sf"/>
</dbReference>
<evidence type="ECO:0000313" key="2">
    <source>
        <dbReference type="EMBL" id="CAG7599021.1"/>
    </source>
</evidence>
<feature type="domain" description="HTH cro/C1-type" evidence="1">
    <location>
        <begin position="50"/>
        <end position="104"/>
    </location>
</feature>
<dbReference type="AlphaFoldDB" id="A0A8S4BX68"/>
<dbReference type="SMART" id="SM00530">
    <property type="entry name" value="HTH_XRE"/>
    <property type="match status" value="1"/>
</dbReference>
<name>A0A8S4BX68_9ACAR</name>
<dbReference type="CDD" id="cd00093">
    <property type="entry name" value="HTH_XRE"/>
    <property type="match status" value="1"/>
</dbReference>
<dbReference type="GO" id="GO:0003677">
    <property type="term" value="F:DNA binding"/>
    <property type="evidence" value="ECO:0007669"/>
    <property type="project" value="InterPro"/>
</dbReference>
<reference evidence="2" key="1">
    <citation type="submission" date="2021-06" db="EMBL/GenBank/DDBJ databases">
        <authorList>
            <person name="Nardi T."/>
            <person name="Nardi T."/>
        </authorList>
    </citation>
    <scope>NUCLEOTIDE SEQUENCE</scope>
</reference>
<dbReference type="Pfam" id="PF01381">
    <property type="entry name" value="HTH_3"/>
    <property type="match status" value="1"/>
</dbReference>
<dbReference type="Proteomes" id="UP000837675">
    <property type="component" value="Unassembled WGS sequence"/>
</dbReference>
<dbReference type="SUPFAM" id="SSF47413">
    <property type="entry name" value="lambda repressor-like DNA-binding domains"/>
    <property type="match status" value="1"/>
</dbReference>
<proteinExistence type="predicted"/>
<dbReference type="EMBL" id="CAJVAF010000339">
    <property type="protein sequence ID" value="CAG7599021.1"/>
    <property type="molecule type" value="Genomic_DNA"/>
</dbReference>